<sequence length="76" mass="8287">MVNTWSGMGGVEANNVAAIAAMGQEHRMHGFVFAIPPGGLMTRVEEKRSLWISERLVDDSASCRDRKSVELVDPGD</sequence>
<evidence type="ECO:0000313" key="1">
    <source>
        <dbReference type="EMBL" id="KAK9035654.1"/>
    </source>
</evidence>
<evidence type="ECO:0000313" key="2">
    <source>
        <dbReference type="Proteomes" id="UP001396334"/>
    </source>
</evidence>
<proteinExistence type="predicted"/>
<protein>
    <submittedName>
        <fullName evidence="1">Uncharacterized protein</fullName>
    </submittedName>
</protein>
<gene>
    <name evidence="1" type="ORF">V6N11_077688</name>
</gene>
<accession>A0ABR2TE06</accession>
<dbReference type="Proteomes" id="UP001396334">
    <property type="component" value="Unassembled WGS sequence"/>
</dbReference>
<dbReference type="EMBL" id="JBBPBN010000006">
    <property type="protein sequence ID" value="KAK9035654.1"/>
    <property type="molecule type" value="Genomic_DNA"/>
</dbReference>
<organism evidence="1 2">
    <name type="scientific">Hibiscus sabdariffa</name>
    <name type="common">roselle</name>
    <dbReference type="NCBI Taxonomy" id="183260"/>
    <lineage>
        <taxon>Eukaryota</taxon>
        <taxon>Viridiplantae</taxon>
        <taxon>Streptophyta</taxon>
        <taxon>Embryophyta</taxon>
        <taxon>Tracheophyta</taxon>
        <taxon>Spermatophyta</taxon>
        <taxon>Magnoliopsida</taxon>
        <taxon>eudicotyledons</taxon>
        <taxon>Gunneridae</taxon>
        <taxon>Pentapetalae</taxon>
        <taxon>rosids</taxon>
        <taxon>malvids</taxon>
        <taxon>Malvales</taxon>
        <taxon>Malvaceae</taxon>
        <taxon>Malvoideae</taxon>
        <taxon>Hibiscus</taxon>
    </lineage>
</organism>
<comment type="caution">
    <text evidence="1">The sequence shown here is derived from an EMBL/GenBank/DDBJ whole genome shotgun (WGS) entry which is preliminary data.</text>
</comment>
<keyword evidence="2" id="KW-1185">Reference proteome</keyword>
<reference evidence="1 2" key="1">
    <citation type="journal article" date="2024" name="G3 (Bethesda)">
        <title>Genome assembly of Hibiscus sabdariffa L. provides insights into metabolisms of medicinal natural products.</title>
        <authorList>
            <person name="Kim T."/>
        </authorList>
    </citation>
    <scope>NUCLEOTIDE SEQUENCE [LARGE SCALE GENOMIC DNA]</scope>
    <source>
        <strain evidence="1">TK-2024</strain>
        <tissue evidence="1">Old leaves</tissue>
    </source>
</reference>
<name>A0ABR2TE06_9ROSI</name>